<dbReference type="EMBL" id="CP001068">
    <property type="protein sequence ID" value="ACD28751.1"/>
    <property type="molecule type" value="Genomic_DNA"/>
</dbReference>
<reference evidence="1" key="1">
    <citation type="submission" date="2008-05" db="EMBL/GenBank/DDBJ databases">
        <title>Complete sequence of chromosome1 of Ralstonia pickettii 12J.</title>
        <authorList>
            <consortium name="US DOE Joint Genome Institute"/>
            <person name="Lucas S."/>
            <person name="Copeland A."/>
            <person name="Lapidus A."/>
            <person name="Glavina del Rio T."/>
            <person name="Dalin E."/>
            <person name="Tice H."/>
            <person name="Bruce D."/>
            <person name="Goodwin L."/>
            <person name="Pitluck S."/>
            <person name="Meincke L."/>
            <person name="Brettin T."/>
            <person name="Detter J.C."/>
            <person name="Han C."/>
            <person name="Kuske C.R."/>
            <person name="Schmutz J."/>
            <person name="Larimer F."/>
            <person name="Land M."/>
            <person name="Hauser L."/>
            <person name="Kyrpides N."/>
            <person name="Mikhailova N."/>
            <person name="Marsh T."/>
            <person name="Richardson P."/>
        </authorList>
    </citation>
    <scope>NUCLEOTIDE SEQUENCE</scope>
    <source>
        <strain evidence="1">12J</strain>
    </source>
</reference>
<dbReference type="eggNOG" id="ENOG5030XGI">
    <property type="taxonomic scope" value="Bacteria"/>
</dbReference>
<organism evidence="1">
    <name type="scientific">Ralstonia pickettii (strain 12J)</name>
    <dbReference type="NCBI Taxonomy" id="402626"/>
    <lineage>
        <taxon>Bacteria</taxon>
        <taxon>Pseudomonadati</taxon>
        <taxon>Pseudomonadota</taxon>
        <taxon>Betaproteobacteria</taxon>
        <taxon>Burkholderiales</taxon>
        <taxon>Burkholderiaceae</taxon>
        <taxon>Ralstonia</taxon>
    </lineage>
</organism>
<dbReference type="AlphaFoldDB" id="B2U751"/>
<protein>
    <submittedName>
        <fullName evidence="1">Putative transmembrane protein</fullName>
    </submittedName>
</protein>
<accession>B2U751</accession>
<keyword evidence="1" id="KW-0812">Transmembrane</keyword>
<name>B2U751_RALPJ</name>
<sequence length="101" mass="11137">MHTHTFTHPILPERKVRTGFHWSALVFGTLWAFSEGLIAQGGRLAGVDAIAALLVTLDRNATPEVTVAATGLFFVKNVYCGIRASDWLEDALRQAGYRRIP</sequence>
<evidence type="ECO:0000313" key="1">
    <source>
        <dbReference type="EMBL" id="ACD28751.1"/>
    </source>
</evidence>
<gene>
    <name evidence="1" type="ordered locus">Rpic_3632</name>
</gene>
<dbReference type="STRING" id="402626.Rpic_3632"/>
<keyword evidence="1" id="KW-0472">Membrane</keyword>
<dbReference type="HOGENOM" id="CLU_2329900_0_0_4"/>
<proteinExistence type="predicted"/>
<dbReference type="KEGG" id="rpi:Rpic_3632"/>